<dbReference type="PANTHER" id="PTHR46163">
    <property type="entry name" value="TYROSINE-PROTEIN PHOSPHATASE-RELATED"/>
    <property type="match status" value="1"/>
</dbReference>
<dbReference type="PROSITE" id="PS50055">
    <property type="entry name" value="TYR_PHOSPHATASE_PTP"/>
    <property type="match status" value="1"/>
</dbReference>
<dbReference type="InterPro" id="IPR000242">
    <property type="entry name" value="PTP_cat"/>
</dbReference>
<dbReference type="InterPro" id="IPR029021">
    <property type="entry name" value="Prot-tyrosine_phosphatase-like"/>
</dbReference>
<proteinExistence type="predicted"/>
<dbReference type="SMART" id="SM00404">
    <property type="entry name" value="PTPc_motif"/>
    <property type="match status" value="1"/>
</dbReference>
<feature type="domain" description="Tyrosine specific protein phosphatases" evidence="2">
    <location>
        <begin position="234"/>
        <end position="313"/>
    </location>
</feature>
<organism evidence="3 4">
    <name type="scientific">Heterorhabditis bacteriophora</name>
    <name type="common">Entomopathogenic nematode worm</name>
    <dbReference type="NCBI Taxonomy" id="37862"/>
    <lineage>
        <taxon>Eukaryota</taxon>
        <taxon>Metazoa</taxon>
        <taxon>Ecdysozoa</taxon>
        <taxon>Nematoda</taxon>
        <taxon>Chromadorea</taxon>
        <taxon>Rhabditida</taxon>
        <taxon>Rhabditina</taxon>
        <taxon>Rhabditomorpha</taxon>
        <taxon>Strongyloidea</taxon>
        <taxon>Heterorhabditidae</taxon>
        <taxon>Heterorhabditis</taxon>
    </lineage>
</organism>
<dbReference type="InterPro" id="IPR003595">
    <property type="entry name" value="Tyr_Pase_cat"/>
</dbReference>
<dbReference type="SMART" id="SM00194">
    <property type="entry name" value="PTPc"/>
    <property type="match status" value="1"/>
</dbReference>
<dbReference type="Pfam" id="PF00102">
    <property type="entry name" value="Y_phosphatase"/>
    <property type="match status" value="2"/>
</dbReference>
<dbReference type="InterPro" id="IPR016130">
    <property type="entry name" value="Tyr_Pase_AS"/>
</dbReference>
<dbReference type="GO" id="GO:0004725">
    <property type="term" value="F:protein tyrosine phosphatase activity"/>
    <property type="evidence" value="ECO:0007669"/>
    <property type="project" value="InterPro"/>
</dbReference>
<dbReference type="InterPro" id="IPR052782">
    <property type="entry name" value="Oocyte-zygote_transition_reg"/>
</dbReference>
<feature type="domain" description="Tyrosine-protein phosphatase" evidence="1">
    <location>
        <begin position="125"/>
        <end position="322"/>
    </location>
</feature>
<dbReference type="CDD" id="cd00047">
    <property type="entry name" value="PTPc"/>
    <property type="match status" value="1"/>
</dbReference>
<protein>
    <submittedName>
        <fullName evidence="4">Protein-tyrosine phosphatase</fullName>
    </submittedName>
</protein>
<dbReference type="PROSITE" id="PS50056">
    <property type="entry name" value="TYR_PHOSPHATASE_2"/>
    <property type="match status" value="1"/>
</dbReference>
<reference evidence="4" key="1">
    <citation type="submission" date="2016-11" db="UniProtKB">
        <authorList>
            <consortium name="WormBaseParasite"/>
        </authorList>
    </citation>
    <scope>IDENTIFICATION</scope>
</reference>
<dbReference type="SUPFAM" id="SSF52799">
    <property type="entry name" value="(Phosphotyrosine protein) phosphatases II"/>
    <property type="match status" value="1"/>
</dbReference>
<dbReference type="PROSITE" id="PS00383">
    <property type="entry name" value="TYR_PHOSPHATASE_1"/>
    <property type="match status" value="1"/>
</dbReference>
<dbReference type="Proteomes" id="UP000095283">
    <property type="component" value="Unplaced"/>
</dbReference>
<sequence length="360" mass="41431">MRKYVKDGDLSSETAVSPKADASVIASENKESIEIISNDCSTCQDSIMSNNAYSTSNDIYVNIIFRYKPRPGEMMFDYEGLTASTQKLSTFLHQLYASNVYRMLFAYTQLIQHDRTRCYTSYNKHKEGNRFIDIPCLEETRVYVRHPNDNHDYIHANWVDGYREPKKFIITQTPVAYSIEQFWRMIWQEKVVVIISMTQIYDTVLPEQIVNNIPINPKHAKHVGNIMIVNCGTRNIRKTYDATILKENDISPIVVHCLTGTGRSSTLVALDICCRKLDDTVNRPCGPLADVEDVVLRLRSQRAMAIQKAEQYLFLHLSVLEYAVRQKYITDETYGEIDMEGFYYGRSGSKNTSMESVLNK</sequence>
<dbReference type="InterPro" id="IPR000387">
    <property type="entry name" value="Tyr_Pase_dom"/>
</dbReference>
<dbReference type="WBParaSite" id="Hba_14062">
    <property type="protein sequence ID" value="Hba_14062"/>
    <property type="gene ID" value="Hba_14062"/>
</dbReference>
<evidence type="ECO:0000313" key="3">
    <source>
        <dbReference type="Proteomes" id="UP000095283"/>
    </source>
</evidence>
<dbReference type="AlphaFoldDB" id="A0A1I7X907"/>
<keyword evidence="3" id="KW-1185">Reference proteome</keyword>
<evidence type="ECO:0000259" key="2">
    <source>
        <dbReference type="PROSITE" id="PS50056"/>
    </source>
</evidence>
<evidence type="ECO:0000313" key="4">
    <source>
        <dbReference type="WBParaSite" id="Hba_14062"/>
    </source>
</evidence>
<evidence type="ECO:0000259" key="1">
    <source>
        <dbReference type="PROSITE" id="PS50055"/>
    </source>
</evidence>
<name>A0A1I7X907_HETBA</name>
<dbReference type="PANTHER" id="PTHR46163:SF26">
    <property type="entry name" value="TYROSINE-PROTEIN PHOSPHATASE DOMAIN-CONTAINING PROTEIN"/>
    <property type="match status" value="1"/>
</dbReference>
<dbReference type="PRINTS" id="PR00700">
    <property type="entry name" value="PRTYPHPHTASE"/>
</dbReference>
<accession>A0A1I7X907</accession>
<dbReference type="Gene3D" id="3.90.190.10">
    <property type="entry name" value="Protein tyrosine phosphatase superfamily"/>
    <property type="match status" value="2"/>
</dbReference>